<dbReference type="PROSITE" id="PS00211">
    <property type="entry name" value="ABC_TRANSPORTER_1"/>
    <property type="match status" value="2"/>
</dbReference>
<feature type="compositionally biased region" description="Basic and acidic residues" evidence="5">
    <location>
        <begin position="528"/>
        <end position="555"/>
    </location>
</feature>
<gene>
    <name evidence="7" type="ORF">GCM10011611_34820</name>
</gene>
<dbReference type="RefSeq" id="WP_189048028.1">
    <property type="nucleotide sequence ID" value="NZ_BMJQ01000009.1"/>
</dbReference>
<evidence type="ECO:0000313" key="7">
    <source>
        <dbReference type="EMBL" id="GGF25781.1"/>
    </source>
</evidence>
<dbReference type="EMBL" id="BMJQ01000009">
    <property type="protein sequence ID" value="GGF25781.1"/>
    <property type="molecule type" value="Genomic_DNA"/>
</dbReference>
<sequence length="627" mass="69119">MLSISNITYRIAGRTLLENASAVIAAGHRVGLVGRNGAGKSTLFGLILGELQPDQGEVEIQRGTRVGIVAQEAPGGTMTPQDVVLAADLERTALMHEAETSHDAERLAEVHMRLVDIDAHTAPARAAEILAGLGFSEEMQQQPMSSFSGGWRMRVALAAALFAQPELLLLDEPTNHLDLEATVWLEAYLQKYPHTLLVISHDRQILNACVDHILHLDSRQLTFYSGNYDWFEKMREERIAQSKAEAAKVDAKRKHLQSFVDRFKAKATKARQAQSRMKMLAKLDAVSVIRDDPSVTFDFPEPVELAPPLLSFDKVAVGYAPGKPVLREIDVRIDPDDRIALLGSNGNGKSTFAKLVAGRLEPMEGHHHRSGKLFTGFFAQHQIEDMDGEATPFTLMAALMPGAGVPQVRARLGRFGFGQEKANVKVKDLSGGERARLNFALITYNAPPMLIFDEPTNHLDIDSREALAVAINEYKGAVILISHDWHLLELTADQLWLVADGRVKPFDGDLEDYRKLMLGKTGTGNTRIPKDKRPKEKPVDERQADRSRGADRRRELDALRRRSREAEASLARLTEDKATVEASLLGRDLDSAKRAQLMKRQAELSAAVASAEEAWLEAAEALEAAAA</sequence>
<dbReference type="PANTHER" id="PTHR19211">
    <property type="entry name" value="ATP-BINDING TRANSPORT PROTEIN-RELATED"/>
    <property type="match status" value="1"/>
</dbReference>
<proteinExistence type="predicted"/>
<evidence type="ECO:0000256" key="4">
    <source>
        <dbReference type="SAM" id="Coils"/>
    </source>
</evidence>
<dbReference type="InterPro" id="IPR032781">
    <property type="entry name" value="ABC_tran_Xtn"/>
</dbReference>
<dbReference type="InterPro" id="IPR050611">
    <property type="entry name" value="ABCF"/>
</dbReference>
<dbReference type="Proteomes" id="UP000646365">
    <property type="component" value="Unassembled WGS sequence"/>
</dbReference>
<protein>
    <submittedName>
        <fullName evidence="7">Glycosyl transferase family 1</fullName>
    </submittedName>
</protein>
<dbReference type="CDD" id="cd03221">
    <property type="entry name" value="ABCF_EF-3"/>
    <property type="match status" value="2"/>
</dbReference>
<feature type="region of interest" description="Disordered" evidence="5">
    <location>
        <begin position="521"/>
        <end position="555"/>
    </location>
</feature>
<keyword evidence="1" id="KW-0677">Repeat</keyword>
<accession>A0A8J3E4B2</accession>
<keyword evidence="3" id="KW-0067">ATP-binding</keyword>
<dbReference type="FunFam" id="3.40.50.300:FF:000011">
    <property type="entry name" value="Putative ABC transporter ATP-binding component"/>
    <property type="match status" value="1"/>
</dbReference>
<comment type="caution">
    <text evidence="7">The sequence shown here is derived from an EMBL/GenBank/DDBJ whole genome shotgun (WGS) entry which is preliminary data.</text>
</comment>
<keyword evidence="4" id="KW-0175">Coiled coil</keyword>
<dbReference type="PANTHER" id="PTHR19211:SF14">
    <property type="entry name" value="ATP-BINDING CASSETTE SUB-FAMILY F MEMBER 1"/>
    <property type="match status" value="1"/>
</dbReference>
<dbReference type="InterPro" id="IPR003439">
    <property type="entry name" value="ABC_transporter-like_ATP-bd"/>
</dbReference>
<evidence type="ECO:0000256" key="2">
    <source>
        <dbReference type="ARBA" id="ARBA00022741"/>
    </source>
</evidence>
<feature type="coiled-coil region" evidence="4">
    <location>
        <begin position="556"/>
        <end position="614"/>
    </location>
</feature>
<dbReference type="Pfam" id="PF00005">
    <property type="entry name" value="ABC_tran"/>
    <property type="match status" value="2"/>
</dbReference>
<dbReference type="PROSITE" id="PS50893">
    <property type="entry name" value="ABC_TRANSPORTER_2"/>
    <property type="match status" value="2"/>
</dbReference>
<dbReference type="SUPFAM" id="SSF52540">
    <property type="entry name" value="P-loop containing nucleoside triphosphate hydrolases"/>
    <property type="match status" value="2"/>
</dbReference>
<reference evidence="7" key="1">
    <citation type="journal article" date="2014" name="Int. J. Syst. Evol. Microbiol.">
        <title>Complete genome sequence of Corynebacterium casei LMG S-19264T (=DSM 44701T), isolated from a smear-ripened cheese.</title>
        <authorList>
            <consortium name="US DOE Joint Genome Institute (JGI-PGF)"/>
            <person name="Walter F."/>
            <person name="Albersmeier A."/>
            <person name="Kalinowski J."/>
            <person name="Ruckert C."/>
        </authorList>
    </citation>
    <scope>NUCLEOTIDE SEQUENCE</scope>
    <source>
        <strain evidence="7">CGMCC 1.15725</strain>
    </source>
</reference>
<dbReference type="AlphaFoldDB" id="A0A8J3E4B2"/>
<evidence type="ECO:0000313" key="8">
    <source>
        <dbReference type="Proteomes" id="UP000646365"/>
    </source>
</evidence>
<name>A0A8J3E4B2_9PROT</name>
<evidence type="ECO:0000259" key="6">
    <source>
        <dbReference type="PROSITE" id="PS50893"/>
    </source>
</evidence>
<dbReference type="GO" id="GO:0016887">
    <property type="term" value="F:ATP hydrolysis activity"/>
    <property type="evidence" value="ECO:0007669"/>
    <property type="project" value="InterPro"/>
</dbReference>
<evidence type="ECO:0000256" key="5">
    <source>
        <dbReference type="SAM" id="MobiDB-lite"/>
    </source>
</evidence>
<keyword evidence="8" id="KW-1185">Reference proteome</keyword>
<dbReference type="Pfam" id="PF12848">
    <property type="entry name" value="ABC_tran_Xtn"/>
    <property type="match status" value="1"/>
</dbReference>
<dbReference type="GO" id="GO:0005524">
    <property type="term" value="F:ATP binding"/>
    <property type="evidence" value="ECO:0007669"/>
    <property type="project" value="UniProtKB-KW"/>
</dbReference>
<reference evidence="7" key="2">
    <citation type="submission" date="2020-09" db="EMBL/GenBank/DDBJ databases">
        <authorList>
            <person name="Sun Q."/>
            <person name="Zhou Y."/>
        </authorList>
    </citation>
    <scope>NUCLEOTIDE SEQUENCE</scope>
    <source>
        <strain evidence="7">CGMCC 1.15725</strain>
    </source>
</reference>
<dbReference type="GO" id="GO:0016740">
    <property type="term" value="F:transferase activity"/>
    <property type="evidence" value="ECO:0007669"/>
    <property type="project" value="UniProtKB-KW"/>
</dbReference>
<keyword evidence="2" id="KW-0547">Nucleotide-binding</keyword>
<evidence type="ECO:0000256" key="3">
    <source>
        <dbReference type="ARBA" id="ARBA00022840"/>
    </source>
</evidence>
<feature type="domain" description="ABC transporter" evidence="6">
    <location>
        <begin position="2"/>
        <end position="243"/>
    </location>
</feature>
<evidence type="ECO:0000256" key="1">
    <source>
        <dbReference type="ARBA" id="ARBA00022737"/>
    </source>
</evidence>
<dbReference type="InterPro" id="IPR017871">
    <property type="entry name" value="ABC_transporter-like_CS"/>
</dbReference>
<dbReference type="SMART" id="SM00382">
    <property type="entry name" value="AAA"/>
    <property type="match status" value="2"/>
</dbReference>
<feature type="domain" description="ABC transporter" evidence="6">
    <location>
        <begin position="310"/>
        <end position="525"/>
    </location>
</feature>
<dbReference type="InterPro" id="IPR003593">
    <property type="entry name" value="AAA+_ATPase"/>
</dbReference>
<dbReference type="Gene3D" id="3.40.50.300">
    <property type="entry name" value="P-loop containing nucleotide triphosphate hydrolases"/>
    <property type="match status" value="2"/>
</dbReference>
<organism evidence="7 8">
    <name type="scientific">Aliidongia dinghuensis</name>
    <dbReference type="NCBI Taxonomy" id="1867774"/>
    <lineage>
        <taxon>Bacteria</taxon>
        <taxon>Pseudomonadati</taxon>
        <taxon>Pseudomonadota</taxon>
        <taxon>Alphaproteobacteria</taxon>
        <taxon>Rhodospirillales</taxon>
        <taxon>Dongiaceae</taxon>
        <taxon>Aliidongia</taxon>
    </lineage>
</organism>
<keyword evidence="7" id="KW-0808">Transferase</keyword>
<dbReference type="InterPro" id="IPR027417">
    <property type="entry name" value="P-loop_NTPase"/>
</dbReference>